<comment type="caution">
    <text evidence="2">The sequence shown here is derived from an EMBL/GenBank/DDBJ whole genome shotgun (WGS) entry which is preliminary data.</text>
</comment>
<dbReference type="InterPro" id="IPR043502">
    <property type="entry name" value="DNA/RNA_pol_sf"/>
</dbReference>
<proteinExistence type="predicted"/>
<keyword evidence="3" id="KW-1185">Reference proteome</keyword>
<dbReference type="EMBL" id="CAKOGL010000003">
    <property type="protein sequence ID" value="CAH2084829.1"/>
    <property type="molecule type" value="Genomic_DNA"/>
</dbReference>
<feature type="domain" description="Reverse transcriptase" evidence="1">
    <location>
        <begin position="1"/>
        <end position="157"/>
    </location>
</feature>
<name>A0AAU9TB84_EUPED</name>
<accession>A0AAU9TB84</accession>
<dbReference type="Gene3D" id="3.30.70.270">
    <property type="match status" value="1"/>
</dbReference>
<protein>
    <recommendedName>
        <fullName evidence="1">Reverse transcriptase domain-containing protein</fullName>
    </recommendedName>
</protein>
<dbReference type="AlphaFoldDB" id="A0AAU9TB84"/>
<evidence type="ECO:0000313" key="3">
    <source>
        <dbReference type="Proteomes" id="UP001153954"/>
    </source>
</evidence>
<reference evidence="2" key="1">
    <citation type="submission" date="2022-03" db="EMBL/GenBank/DDBJ databases">
        <authorList>
            <person name="Tunstrom K."/>
        </authorList>
    </citation>
    <scope>NUCLEOTIDE SEQUENCE</scope>
</reference>
<dbReference type="Proteomes" id="UP001153954">
    <property type="component" value="Unassembled WGS sequence"/>
</dbReference>
<evidence type="ECO:0000313" key="2">
    <source>
        <dbReference type="EMBL" id="CAH2084829.1"/>
    </source>
</evidence>
<dbReference type="Pfam" id="PF00078">
    <property type="entry name" value="RVT_1"/>
    <property type="match status" value="1"/>
</dbReference>
<dbReference type="InterPro" id="IPR043128">
    <property type="entry name" value="Rev_trsase/Diguanyl_cyclase"/>
</dbReference>
<dbReference type="PANTHER" id="PTHR47027">
    <property type="entry name" value="REVERSE TRANSCRIPTASE DOMAIN-CONTAINING PROTEIN"/>
    <property type="match status" value="1"/>
</dbReference>
<dbReference type="SUPFAM" id="SSF56672">
    <property type="entry name" value="DNA/RNA polymerases"/>
    <property type="match status" value="1"/>
</dbReference>
<sequence length="157" mass="18522">MEKYNDLQRPLYLAFIDYQKAFDSILHNSICEALKENKIDYTYCKIIKNIYERNTSRVSLETSRPEIKIRRGVKQGDPLSPKLFIAVLEMIFKKLDWKNLGIRINDKYLSHLRFADDIILVSKSSSELEQMIHHLQVENTRVGLEMNLEKTKLMTNL</sequence>
<evidence type="ECO:0000259" key="1">
    <source>
        <dbReference type="PROSITE" id="PS50878"/>
    </source>
</evidence>
<dbReference type="PANTHER" id="PTHR47027:SF29">
    <property type="entry name" value="C2H2-TYPE DOMAIN-CONTAINING PROTEIN"/>
    <property type="match status" value="1"/>
</dbReference>
<dbReference type="GO" id="GO:0071897">
    <property type="term" value="P:DNA biosynthetic process"/>
    <property type="evidence" value="ECO:0007669"/>
    <property type="project" value="UniProtKB-ARBA"/>
</dbReference>
<dbReference type="PROSITE" id="PS50878">
    <property type="entry name" value="RT_POL"/>
    <property type="match status" value="1"/>
</dbReference>
<gene>
    <name evidence="2" type="ORF">EEDITHA_LOCUS1364</name>
</gene>
<dbReference type="InterPro" id="IPR000477">
    <property type="entry name" value="RT_dom"/>
</dbReference>
<organism evidence="2 3">
    <name type="scientific">Euphydryas editha</name>
    <name type="common">Edith's checkerspot</name>
    <dbReference type="NCBI Taxonomy" id="104508"/>
    <lineage>
        <taxon>Eukaryota</taxon>
        <taxon>Metazoa</taxon>
        <taxon>Ecdysozoa</taxon>
        <taxon>Arthropoda</taxon>
        <taxon>Hexapoda</taxon>
        <taxon>Insecta</taxon>
        <taxon>Pterygota</taxon>
        <taxon>Neoptera</taxon>
        <taxon>Endopterygota</taxon>
        <taxon>Lepidoptera</taxon>
        <taxon>Glossata</taxon>
        <taxon>Ditrysia</taxon>
        <taxon>Papilionoidea</taxon>
        <taxon>Nymphalidae</taxon>
        <taxon>Nymphalinae</taxon>
        <taxon>Euphydryas</taxon>
    </lineage>
</organism>